<dbReference type="AlphaFoldDB" id="A0A418V815"/>
<feature type="signal peptide" evidence="1">
    <location>
        <begin position="1"/>
        <end position="20"/>
    </location>
</feature>
<accession>A0A418V815</accession>
<proteinExistence type="predicted"/>
<dbReference type="EMBL" id="QYUJ01000014">
    <property type="protein sequence ID" value="RJF72235.1"/>
    <property type="molecule type" value="Genomic_DNA"/>
</dbReference>
<dbReference type="Proteomes" id="UP000286287">
    <property type="component" value="Unassembled WGS sequence"/>
</dbReference>
<evidence type="ECO:0000313" key="3">
    <source>
        <dbReference type="Proteomes" id="UP000286287"/>
    </source>
</evidence>
<keyword evidence="1" id="KW-0732">Signal</keyword>
<organism evidence="2 3">
    <name type="scientific">Deinococcus cavernae</name>
    <dbReference type="NCBI Taxonomy" id="2320857"/>
    <lineage>
        <taxon>Bacteria</taxon>
        <taxon>Thermotogati</taxon>
        <taxon>Deinococcota</taxon>
        <taxon>Deinococci</taxon>
        <taxon>Deinococcales</taxon>
        <taxon>Deinococcaceae</taxon>
        <taxon>Deinococcus</taxon>
    </lineage>
</organism>
<comment type="caution">
    <text evidence="2">The sequence shown here is derived from an EMBL/GenBank/DDBJ whole genome shotgun (WGS) entry which is preliminary data.</text>
</comment>
<feature type="chain" id="PRO_5019506119" description="LPS export ABC transporter periplasmic protein LptC" evidence="1">
    <location>
        <begin position="21"/>
        <end position="200"/>
    </location>
</feature>
<dbReference type="RefSeq" id="WP_119764168.1">
    <property type="nucleotide sequence ID" value="NZ_QYUJ01000014.1"/>
</dbReference>
<reference evidence="2 3" key="1">
    <citation type="submission" date="2018-09" db="EMBL/GenBank/DDBJ databases">
        <authorList>
            <person name="Zhu H."/>
        </authorList>
    </citation>
    <scope>NUCLEOTIDE SEQUENCE [LARGE SCALE GENOMIC DNA]</scope>
    <source>
        <strain evidence="2 3">K2S05-167</strain>
    </source>
</reference>
<gene>
    <name evidence="2" type="ORF">D3875_12405</name>
</gene>
<evidence type="ECO:0008006" key="4">
    <source>
        <dbReference type="Google" id="ProtNLM"/>
    </source>
</evidence>
<protein>
    <recommendedName>
        <fullName evidence="4">LPS export ABC transporter periplasmic protein LptC</fullName>
    </recommendedName>
</protein>
<evidence type="ECO:0000256" key="1">
    <source>
        <dbReference type="SAM" id="SignalP"/>
    </source>
</evidence>
<sequence>MQKVGLTFLLALLAFALIFALLPTQDQTNAETGAHLQDVQLTLYPMRDPDAVWRFSAARVNNDPIAGVTTLTDLGGGQRLLRHKTPQGQYSGQEELDATLSTQTLRIDNQDDILTEQARMTLVKSCADIDMIGDAGNPVKIQQGVGFSAPRTVLNAPGMNVKFENLQMDFETTILNQPRMTILGDLDSKERCVNGRRVKS</sequence>
<keyword evidence="3" id="KW-1185">Reference proteome</keyword>
<dbReference type="OrthoDB" id="65878at2"/>
<name>A0A418V815_9DEIO</name>
<evidence type="ECO:0000313" key="2">
    <source>
        <dbReference type="EMBL" id="RJF72235.1"/>
    </source>
</evidence>